<dbReference type="AlphaFoldDB" id="A0A1M2W2H7"/>
<organism evidence="1 2">
    <name type="scientific">Trametes pubescens</name>
    <name type="common">White-rot fungus</name>
    <dbReference type="NCBI Taxonomy" id="154538"/>
    <lineage>
        <taxon>Eukaryota</taxon>
        <taxon>Fungi</taxon>
        <taxon>Dikarya</taxon>
        <taxon>Basidiomycota</taxon>
        <taxon>Agaricomycotina</taxon>
        <taxon>Agaricomycetes</taxon>
        <taxon>Polyporales</taxon>
        <taxon>Polyporaceae</taxon>
        <taxon>Trametes</taxon>
    </lineage>
</organism>
<proteinExistence type="predicted"/>
<evidence type="ECO:0000313" key="1">
    <source>
        <dbReference type="EMBL" id="OJT14059.1"/>
    </source>
</evidence>
<dbReference type="Proteomes" id="UP000184267">
    <property type="component" value="Unassembled WGS sequence"/>
</dbReference>
<evidence type="ECO:0000313" key="2">
    <source>
        <dbReference type="Proteomes" id="UP000184267"/>
    </source>
</evidence>
<accession>A0A1M2W2H7</accession>
<gene>
    <name evidence="1" type="ORF">TRAPUB_9393</name>
</gene>
<name>A0A1M2W2H7_TRAPU</name>
<protein>
    <submittedName>
        <fullName evidence="1">Uncharacterized protein</fullName>
    </submittedName>
</protein>
<comment type="caution">
    <text evidence="1">The sequence shown here is derived from an EMBL/GenBank/DDBJ whole genome shotgun (WGS) entry which is preliminary data.</text>
</comment>
<feature type="non-terminal residue" evidence="1">
    <location>
        <position position="1"/>
    </location>
</feature>
<sequence>LDDEEDIELDALEGSLTKGVTILREQANNPDNRFFRRAAEEVRGTIRWVCKLDKRDMPDTETISLDDVTMFLDRARHLLQSLRENANLQAVRDAKVHMRKTQAWVNEVEYKESRYTMPKTNVREKGRHDPSITHGYEYRPRDHVYLLPPQPFDHLSTRRRTIGTEALARARARNRGRARSRATFATFARGRA</sequence>
<dbReference type="EMBL" id="MNAD01000336">
    <property type="protein sequence ID" value="OJT14059.1"/>
    <property type="molecule type" value="Genomic_DNA"/>
</dbReference>
<keyword evidence="2" id="KW-1185">Reference proteome</keyword>
<reference evidence="1 2" key="1">
    <citation type="submission" date="2016-10" db="EMBL/GenBank/DDBJ databases">
        <title>Genome sequence of the basidiomycete white-rot fungus Trametes pubescens.</title>
        <authorList>
            <person name="Makela M.R."/>
            <person name="Granchi Z."/>
            <person name="Peng M."/>
            <person name="De Vries R.P."/>
            <person name="Grigoriev I."/>
            <person name="Riley R."/>
            <person name="Hilden K."/>
        </authorList>
    </citation>
    <scope>NUCLEOTIDE SEQUENCE [LARGE SCALE GENOMIC DNA]</scope>
    <source>
        <strain evidence="1 2">FBCC735</strain>
    </source>
</reference>